<dbReference type="AlphaFoldDB" id="A0A9D9DLU6"/>
<dbReference type="Gene3D" id="3.10.290.30">
    <property type="entry name" value="MM3350-like"/>
    <property type="match status" value="1"/>
</dbReference>
<evidence type="ECO:0000313" key="3">
    <source>
        <dbReference type="EMBL" id="MBO8429447.1"/>
    </source>
</evidence>
<feature type="domain" description="Plasmid pRiA4b Orf3-like" evidence="2">
    <location>
        <begin position="16"/>
        <end position="147"/>
    </location>
</feature>
<dbReference type="InterPro" id="IPR024047">
    <property type="entry name" value="MM3350-like_sf"/>
</dbReference>
<feature type="region of interest" description="Disordered" evidence="1">
    <location>
        <begin position="141"/>
        <end position="163"/>
    </location>
</feature>
<dbReference type="Proteomes" id="UP000823635">
    <property type="component" value="Unassembled WGS sequence"/>
</dbReference>
<name>A0A9D9DLU6_9BACT</name>
<gene>
    <name evidence="3" type="ORF">IAC68_05915</name>
</gene>
<dbReference type="InterPro" id="IPR012912">
    <property type="entry name" value="Plasmid_pRiA4b_Orf3-like"/>
</dbReference>
<organism evidence="3 4">
    <name type="scientific">Candidatus Egerieousia excrementavium</name>
    <dbReference type="NCBI Taxonomy" id="2840778"/>
    <lineage>
        <taxon>Bacteria</taxon>
        <taxon>Pseudomonadati</taxon>
        <taxon>Bacteroidota</taxon>
        <taxon>Bacteroidia</taxon>
        <taxon>Bacteroidales</taxon>
        <taxon>Candidatus Egerieousia</taxon>
    </lineage>
</organism>
<evidence type="ECO:0000256" key="1">
    <source>
        <dbReference type="SAM" id="MobiDB-lite"/>
    </source>
</evidence>
<reference evidence="3" key="1">
    <citation type="submission" date="2020-10" db="EMBL/GenBank/DDBJ databases">
        <authorList>
            <person name="Gilroy R."/>
        </authorList>
    </citation>
    <scope>NUCLEOTIDE SEQUENCE</scope>
    <source>
        <strain evidence="3">15467</strain>
    </source>
</reference>
<dbReference type="EMBL" id="JADINB010000130">
    <property type="protein sequence ID" value="MBO8429447.1"/>
    <property type="molecule type" value="Genomic_DNA"/>
</dbReference>
<dbReference type="Pfam" id="PF07929">
    <property type="entry name" value="PRiA4_ORF3"/>
    <property type="match status" value="1"/>
</dbReference>
<evidence type="ECO:0000313" key="4">
    <source>
        <dbReference type="Proteomes" id="UP000823635"/>
    </source>
</evidence>
<accession>A0A9D9DLU6</accession>
<feature type="compositionally biased region" description="Acidic residues" evidence="1">
    <location>
        <begin position="150"/>
        <end position="163"/>
    </location>
</feature>
<sequence length="163" mass="18974">MIYKFKGSIPGSKVFMREYEIEGSSTLYDFNDFLTNDLGFSPGQMTLFRGMDRFGEPRSEYGLFDMGDGSMDEVTVEKVIKRGEKELHYVFDMNRQRYIRLDFMETCAQLPRVSYPRLVAEKGRNPEQFAKGYEDFDQISEPFENMEGSAIEESELPENEESI</sequence>
<protein>
    <recommendedName>
        <fullName evidence="2">Plasmid pRiA4b Orf3-like domain-containing protein</fullName>
    </recommendedName>
</protein>
<comment type="caution">
    <text evidence="3">The sequence shown here is derived from an EMBL/GenBank/DDBJ whole genome shotgun (WGS) entry which is preliminary data.</text>
</comment>
<proteinExistence type="predicted"/>
<reference evidence="3" key="2">
    <citation type="journal article" date="2021" name="PeerJ">
        <title>Extensive microbial diversity within the chicken gut microbiome revealed by metagenomics and culture.</title>
        <authorList>
            <person name="Gilroy R."/>
            <person name="Ravi A."/>
            <person name="Getino M."/>
            <person name="Pursley I."/>
            <person name="Horton D.L."/>
            <person name="Alikhan N.F."/>
            <person name="Baker D."/>
            <person name="Gharbi K."/>
            <person name="Hall N."/>
            <person name="Watson M."/>
            <person name="Adriaenssens E.M."/>
            <person name="Foster-Nyarko E."/>
            <person name="Jarju S."/>
            <person name="Secka A."/>
            <person name="Antonio M."/>
            <person name="Oren A."/>
            <person name="Chaudhuri R.R."/>
            <person name="La Ragione R."/>
            <person name="Hildebrand F."/>
            <person name="Pallen M.J."/>
        </authorList>
    </citation>
    <scope>NUCLEOTIDE SEQUENCE</scope>
    <source>
        <strain evidence="3">15467</strain>
    </source>
</reference>
<evidence type="ECO:0000259" key="2">
    <source>
        <dbReference type="Pfam" id="PF07929"/>
    </source>
</evidence>
<dbReference type="SUPFAM" id="SSF159941">
    <property type="entry name" value="MM3350-like"/>
    <property type="match status" value="1"/>
</dbReference>